<protein>
    <submittedName>
        <fullName evidence="10">Multidrug effflux MFS transporter</fullName>
    </submittedName>
</protein>
<dbReference type="PANTHER" id="PTHR23502:SF132">
    <property type="entry name" value="POLYAMINE TRANSPORTER 2-RELATED"/>
    <property type="match status" value="1"/>
</dbReference>
<dbReference type="InterPro" id="IPR004812">
    <property type="entry name" value="Efflux_drug-R_Bcr/CmlA"/>
</dbReference>
<evidence type="ECO:0000256" key="6">
    <source>
        <dbReference type="ARBA" id="ARBA00022989"/>
    </source>
</evidence>
<dbReference type="KEGG" id="aup:AsAng_0004210"/>
<dbReference type="Gene3D" id="1.20.1720.10">
    <property type="entry name" value="Multidrug resistance protein D"/>
    <property type="match status" value="1"/>
</dbReference>
<evidence type="ECO:0000256" key="1">
    <source>
        <dbReference type="ARBA" id="ARBA00004651"/>
    </source>
</evidence>
<feature type="transmembrane region" description="Helical" evidence="8">
    <location>
        <begin position="69"/>
        <end position="86"/>
    </location>
</feature>
<keyword evidence="6 8" id="KW-1133">Transmembrane helix</keyword>
<comment type="similarity">
    <text evidence="2">Belongs to the major facilitator superfamily. Bcr/CmlA family.</text>
</comment>
<keyword evidence="4" id="KW-1003">Cell membrane</keyword>
<dbReference type="GO" id="GO:0042910">
    <property type="term" value="F:xenobiotic transmembrane transporter activity"/>
    <property type="evidence" value="ECO:0007669"/>
    <property type="project" value="InterPro"/>
</dbReference>
<organism evidence="10 11">
    <name type="scientific">Aureispira anguillae</name>
    <dbReference type="NCBI Taxonomy" id="2864201"/>
    <lineage>
        <taxon>Bacteria</taxon>
        <taxon>Pseudomonadati</taxon>
        <taxon>Bacteroidota</taxon>
        <taxon>Saprospiria</taxon>
        <taxon>Saprospirales</taxon>
        <taxon>Saprospiraceae</taxon>
        <taxon>Aureispira</taxon>
    </lineage>
</organism>
<dbReference type="PROSITE" id="PS50850">
    <property type="entry name" value="MFS"/>
    <property type="match status" value="1"/>
</dbReference>
<evidence type="ECO:0000256" key="5">
    <source>
        <dbReference type="ARBA" id="ARBA00022692"/>
    </source>
</evidence>
<sequence>MRAVATKEKTTKKIKDVQSTQPKKIQFVEFVVLMAMMMSLTALSIDAMLPALSIIGDDLGVQNPNDNQLTISSLFLGLAFGQLIYGPISDSTGRKTPLYGGLLIFILGSLISIFSTSLTSMIIGRTIQGFGLASPRTVSLAMIRDQFKGREMAKVMSFVMMIFILVPTLAPGVGQLILYLADWKAIFIFIGFMALGILIWFATRMHETLAVEEQIPFSFKRIQDSIVEICTNKIALGYTLTAGLVSSAFIGFLNSAQQVFQDQYNLGTKFPIYFAVLAMSIGVASFVNGKLVMRYGTQRMVKTAITGLVGIALFFIGLVPNLEGTMPLWLTMGYLVATLFCIGILFGNLNSMAMEPLGHIAGIGSAIVGSLSTFIAVGIGTIIGLQYDGTLIPIIYGFALSGGASWLLIFRIGAIKGN</sequence>
<feature type="domain" description="Major facilitator superfamily (MFS) profile" evidence="9">
    <location>
        <begin position="30"/>
        <end position="418"/>
    </location>
</feature>
<dbReference type="PANTHER" id="PTHR23502">
    <property type="entry name" value="MAJOR FACILITATOR SUPERFAMILY"/>
    <property type="match status" value="1"/>
</dbReference>
<accession>A0A915VKJ7</accession>
<keyword evidence="7 8" id="KW-0472">Membrane</keyword>
<evidence type="ECO:0000256" key="4">
    <source>
        <dbReference type="ARBA" id="ARBA00022475"/>
    </source>
</evidence>
<dbReference type="SUPFAM" id="SSF103473">
    <property type="entry name" value="MFS general substrate transporter"/>
    <property type="match status" value="1"/>
</dbReference>
<dbReference type="GO" id="GO:0005886">
    <property type="term" value="C:plasma membrane"/>
    <property type="evidence" value="ECO:0007669"/>
    <property type="project" value="UniProtKB-SubCell"/>
</dbReference>
<dbReference type="AlphaFoldDB" id="A0A915VKJ7"/>
<comment type="subcellular location">
    <subcellularLocation>
        <location evidence="1">Cell membrane</location>
        <topology evidence="1">Multi-pass membrane protein</topology>
    </subcellularLocation>
</comment>
<evidence type="ECO:0000256" key="7">
    <source>
        <dbReference type="ARBA" id="ARBA00023136"/>
    </source>
</evidence>
<evidence type="ECO:0000256" key="3">
    <source>
        <dbReference type="ARBA" id="ARBA00022448"/>
    </source>
</evidence>
<gene>
    <name evidence="10" type="ORF">AsAng_0004210</name>
</gene>
<dbReference type="Proteomes" id="UP001060919">
    <property type="component" value="Chromosome"/>
</dbReference>
<dbReference type="GO" id="GO:1990961">
    <property type="term" value="P:xenobiotic detoxification by transmembrane export across the plasma membrane"/>
    <property type="evidence" value="ECO:0007669"/>
    <property type="project" value="InterPro"/>
</dbReference>
<feature type="transmembrane region" description="Helical" evidence="8">
    <location>
        <begin position="185"/>
        <end position="203"/>
    </location>
</feature>
<evidence type="ECO:0000256" key="2">
    <source>
        <dbReference type="ARBA" id="ARBA00006236"/>
    </source>
</evidence>
<dbReference type="InterPro" id="IPR036259">
    <property type="entry name" value="MFS_trans_sf"/>
</dbReference>
<dbReference type="InterPro" id="IPR011701">
    <property type="entry name" value="MFS"/>
</dbReference>
<feature type="transmembrane region" description="Helical" evidence="8">
    <location>
        <begin position="98"/>
        <end position="116"/>
    </location>
</feature>
<dbReference type="NCBIfam" id="TIGR00710">
    <property type="entry name" value="efflux_Bcr_CflA"/>
    <property type="match status" value="1"/>
</dbReference>
<evidence type="ECO:0000259" key="9">
    <source>
        <dbReference type="PROSITE" id="PS50850"/>
    </source>
</evidence>
<evidence type="ECO:0000313" key="11">
    <source>
        <dbReference type="Proteomes" id="UP001060919"/>
    </source>
</evidence>
<dbReference type="CDD" id="cd17320">
    <property type="entry name" value="MFS_MdfA_MDR_like"/>
    <property type="match status" value="1"/>
</dbReference>
<proteinExistence type="inferred from homology"/>
<dbReference type="RefSeq" id="WP_264791082.1">
    <property type="nucleotide sequence ID" value="NZ_AP026867.1"/>
</dbReference>
<feature type="transmembrane region" description="Helical" evidence="8">
    <location>
        <begin position="27"/>
        <end position="49"/>
    </location>
</feature>
<evidence type="ECO:0000313" key="10">
    <source>
        <dbReference type="EMBL" id="BDS09716.1"/>
    </source>
</evidence>
<dbReference type="EMBL" id="AP026867">
    <property type="protein sequence ID" value="BDS09716.1"/>
    <property type="molecule type" value="Genomic_DNA"/>
</dbReference>
<feature type="transmembrane region" description="Helical" evidence="8">
    <location>
        <begin position="328"/>
        <end position="349"/>
    </location>
</feature>
<feature type="transmembrane region" description="Helical" evidence="8">
    <location>
        <begin position="361"/>
        <end position="385"/>
    </location>
</feature>
<keyword evidence="3" id="KW-0813">Transport</keyword>
<dbReference type="InterPro" id="IPR020846">
    <property type="entry name" value="MFS_dom"/>
</dbReference>
<keyword evidence="11" id="KW-1185">Reference proteome</keyword>
<feature type="transmembrane region" description="Helical" evidence="8">
    <location>
        <begin position="272"/>
        <end position="292"/>
    </location>
</feature>
<keyword evidence="5 8" id="KW-0812">Transmembrane</keyword>
<evidence type="ECO:0000256" key="8">
    <source>
        <dbReference type="SAM" id="Phobius"/>
    </source>
</evidence>
<feature type="transmembrane region" description="Helical" evidence="8">
    <location>
        <begin position="391"/>
        <end position="410"/>
    </location>
</feature>
<name>A0A915VKJ7_9BACT</name>
<feature type="transmembrane region" description="Helical" evidence="8">
    <location>
        <begin position="155"/>
        <end position="179"/>
    </location>
</feature>
<dbReference type="Pfam" id="PF07690">
    <property type="entry name" value="MFS_1"/>
    <property type="match status" value="1"/>
</dbReference>
<feature type="transmembrane region" description="Helical" evidence="8">
    <location>
        <begin position="304"/>
        <end position="322"/>
    </location>
</feature>
<reference evidence="10" key="1">
    <citation type="submission" date="2022-09" db="EMBL/GenBank/DDBJ databases">
        <title>Aureispira anguillicida sp. nov., isolated from Leptocephalus of Japanese eel Anguilla japonica.</title>
        <authorList>
            <person name="Yuasa K."/>
            <person name="Mekata T."/>
            <person name="Ikunari K."/>
        </authorList>
    </citation>
    <scope>NUCLEOTIDE SEQUENCE</scope>
    <source>
        <strain evidence="10">EL160426</strain>
    </source>
</reference>